<reference evidence="2 3" key="1">
    <citation type="submission" date="2020-07" db="EMBL/GenBank/DDBJ databases">
        <authorList>
            <person name="Zhuang K."/>
            <person name="Ran Y."/>
        </authorList>
    </citation>
    <scope>NUCLEOTIDE SEQUENCE [LARGE SCALE GENOMIC DNA]</scope>
    <source>
        <strain evidence="2 3">WCH-YHL-001</strain>
    </source>
</reference>
<evidence type="ECO:0000313" key="2">
    <source>
        <dbReference type="EMBL" id="QLY32346.1"/>
    </source>
</evidence>
<dbReference type="Proteomes" id="UP000515512">
    <property type="component" value="Chromosome"/>
</dbReference>
<dbReference type="AlphaFoldDB" id="A0A7D6Z455"/>
<feature type="signal peptide" evidence="1">
    <location>
        <begin position="1"/>
        <end position="26"/>
    </location>
</feature>
<feature type="chain" id="PRO_5028393550" evidence="1">
    <location>
        <begin position="27"/>
        <end position="155"/>
    </location>
</feature>
<dbReference type="RefSeq" id="WP_181583514.1">
    <property type="nucleotide sequence ID" value="NZ_CP059399.1"/>
</dbReference>
<name>A0A7D6Z455_9NOCA</name>
<gene>
    <name evidence="2" type="ORF">H0264_08865</name>
</gene>
<dbReference type="KEGG" id="nhu:H0264_08865"/>
<dbReference type="EMBL" id="CP059399">
    <property type="protein sequence ID" value="QLY32346.1"/>
    <property type="molecule type" value="Genomic_DNA"/>
</dbReference>
<accession>A0A7D6Z455</accession>
<protein>
    <submittedName>
        <fullName evidence="2">Uncharacterized protein</fullName>
    </submittedName>
</protein>
<evidence type="ECO:0000256" key="1">
    <source>
        <dbReference type="SAM" id="SignalP"/>
    </source>
</evidence>
<proteinExistence type="predicted"/>
<sequence>MPAHRRAFAALLCGIAVSGATAGAAAAEPAKDALGGCFRADTLTGQMVAGTGSAGQTVRRQLGLWECRSSLLPGIDSAQFSAEVPWLSFGTLSSGRFAWSDGSVSAAVGHPNGLWTLTSGPGSGHTIVLNTDPVSTGDWYYTSGSRPVSSATFLE</sequence>
<keyword evidence="1" id="KW-0732">Signal</keyword>
<keyword evidence="3" id="KW-1185">Reference proteome</keyword>
<organism evidence="2 3">
    <name type="scientific">Nocardia huaxiensis</name>
    <dbReference type="NCBI Taxonomy" id="2755382"/>
    <lineage>
        <taxon>Bacteria</taxon>
        <taxon>Bacillati</taxon>
        <taxon>Actinomycetota</taxon>
        <taxon>Actinomycetes</taxon>
        <taxon>Mycobacteriales</taxon>
        <taxon>Nocardiaceae</taxon>
        <taxon>Nocardia</taxon>
    </lineage>
</organism>
<evidence type="ECO:0000313" key="3">
    <source>
        <dbReference type="Proteomes" id="UP000515512"/>
    </source>
</evidence>